<evidence type="ECO:0000313" key="1">
    <source>
        <dbReference type="EMBL" id="CAH8386714.1"/>
    </source>
</evidence>
<evidence type="ECO:0000313" key="2">
    <source>
        <dbReference type="Proteomes" id="UP001642260"/>
    </source>
</evidence>
<reference evidence="1 2" key="1">
    <citation type="submission" date="2022-03" db="EMBL/GenBank/DDBJ databases">
        <authorList>
            <person name="Macdonald S."/>
            <person name="Ahmed S."/>
            <person name="Newling K."/>
        </authorList>
    </citation>
    <scope>NUCLEOTIDE SEQUENCE [LARGE SCALE GENOMIC DNA]</scope>
</reference>
<gene>
    <name evidence="1" type="ORF">ERUC_LOCUS39197</name>
</gene>
<dbReference type="EMBL" id="CAKOAT010718487">
    <property type="protein sequence ID" value="CAH8386714.1"/>
    <property type="molecule type" value="Genomic_DNA"/>
</dbReference>
<protein>
    <submittedName>
        <fullName evidence="1">Uncharacterized protein</fullName>
    </submittedName>
</protein>
<organism evidence="1 2">
    <name type="scientific">Eruca vesicaria subsp. sativa</name>
    <name type="common">Garden rocket</name>
    <name type="synonym">Eruca sativa</name>
    <dbReference type="NCBI Taxonomy" id="29727"/>
    <lineage>
        <taxon>Eukaryota</taxon>
        <taxon>Viridiplantae</taxon>
        <taxon>Streptophyta</taxon>
        <taxon>Embryophyta</taxon>
        <taxon>Tracheophyta</taxon>
        <taxon>Spermatophyta</taxon>
        <taxon>Magnoliopsida</taxon>
        <taxon>eudicotyledons</taxon>
        <taxon>Gunneridae</taxon>
        <taxon>Pentapetalae</taxon>
        <taxon>rosids</taxon>
        <taxon>malvids</taxon>
        <taxon>Brassicales</taxon>
        <taxon>Brassicaceae</taxon>
        <taxon>Brassiceae</taxon>
        <taxon>Eruca</taxon>
    </lineage>
</organism>
<comment type="caution">
    <text evidence="1">The sequence shown here is derived from an EMBL/GenBank/DDBJ whole genome shotgun (WGS) entry which is preliminary data.</text>
</comment>
<dbReference type="AlphaFoldDB" id="A0ABC8LS84"/>
<sequence length="96" mass="10925">MDISFNILIFRRIKAYLKSSSLGKAALMVHCFMQLFHIVVLNADPTSYTLSSSVQEISYTDELLYLKAQFAPNINGLITLDNFRSVYAPSFSHSLW</sequence>
<accession>A0ABC8LS84</accession>
<proteinExistence type="predicted"/>
<name>A0ABC8LS84_ERUVS</name>
<keyword evidence="2" id="KW-1185">Reference proteome</keyword>
<dbReference type="Proteomes" id="UP001642260">
    <property type="component" value="Unassembled WGS sequence"/>
</dbReference>